<feature type="transmembrane region" description="Helical" evidence="1">
    <location>
        <begin position="236"/>
        <end position="257"/>
    </location>
</feature>
<feature type="transmembrane region" description="Helical" evidence="1">
    <location>
        <begin position="179"/>
        <end position="197"/>
    </location>
</feature>
<dbReference type="PANTHER" id="PTHR35797:SF1">
    <property type="entry name" value="PROTEASE"/>
    <property type="match status" value="1"/>
</dbReference>
<accession>A0A0E4C8G3</accession>
<gene>
    <name evidence="3" type="ORF">1189</name>
</gene>
<feature type="transmembrane region" description="Helical" evidence="1">
    <location>
        <begin position="7"/>
        <end position="30"/>
    </location>
</feature>
<dbReference type="EMBL" id="CGIH01000021">
    <property type="protein sequence ID" value="CFX42964.1"/>
    <property type="molecule type" value="Genomic_DNA"/>
</dbReference>
<name>A0A0E4C8G3_9FIRM</name>
<dbReference type="GO" id="GO:0006508">
    <property type="term" value="P:proteolysis"/>
    <property type="evidence" value="ECO:0007669"/>
    <property type="project" value="UniProtKB-KW"/>
</dbReference>
<dbReference type="Proteomes" id="UP000045545">
    <property type="component" value="Unassembled WGS sequence"/>
</dbReference>
<keyword evidence="1" id="KW-1133">Transmembrane helix</keyword>
<feature type="transmembrane region" description="Helical" evidence="1">
    <location>
        <begin position="209"/>
        <end position="229"/>
    </location>
</feature>
<dbReference type="GO" id="GO:0080120">
    <property type="term" value="P:CAAX-box protein maturation"/>
    <property type="evidence" value="ECO:0007669"/>
    <property type="project" value="UniProtKB-ARBA"/>
</dbReference>
<feature type="transmembrane region" description="Helical" evidence="1">
    <location>
        <begin position="263"/>
        <end position="286"/>
    </location>
</feature>
<dbReference type="RefSeq" id="WP_084691491.1">
    <property type="nucleotide sequence ID" value="NZ_CGIH01000021.1"/>
</dbReference>
<evidence type="ECO:0000313" key="4">
    <source>
        <dbReference type="Proteomes" id="UP000045545"/>
    </source>
</evidence>
<protein>
    <submittedName>
        <fullName evidence="3">CAAX amino terminal protease</fullName>
    </submittedName>
</protein>
<keyword evidence="3" id="KW-0378">Hydrolase</keyword>
<proteinExistence type="predicted"/>
<feature type="transmembrane region" description="Helical" evidence="1">
    <location>
        <begin position="36"/>
        <end position="57"/>
    </location>
</feature>
<feature type="transmembrane region" description="Helical" evidence="1">
    <location>
        <begin position="78"/>
        <end position="100"/>
    </location>
</feature>
<dbReference type="GO" id="GO:0004175">
    <property type="term" value="F:endopeptidase activity"/>
    <property type="evidence" value="ECO:0007669"/>
    <property type="project" value="UniProtKB-ARBA"/>
</dbReference>
<dbReference type="PANTHER" id="PTHR35797">
    <property type="entry name" value="PROTEASE-RELATED"/>
    <property type="match status" value="1"/>
</dbReference>
<evidence type="ECO:0000256" key="1">
    <source>
        <dbReference type="SAM" id="Phobius"/>
    </source>
</evidence>
<dbReference type="InterPro" id="IPR042150">
    <property type="entry name" value="MmRce1-like"/>
</dbReference>
<feature type="transmembrane region" description="Helical" evidence="1">
    <location>
        <begin position="138"/>
        <end position="158"/>
    </location>
</feature>
<feature type="domain" description="CAAX prenyl protease 2/Lysostaphin resistance protein A-like" evidence="2">
    <location>
        <begin position="148"/>
        <end position="248"/>
    </location>
</feature>
<keyword evidence="1" id="KW-0812">Transmembrane</keyword>
<reference evidence="3 4" key="1">
    <citation type="submission" date="2015-03" db="EMBL/GenBank/DDBJ databases">
        <authorList>
            <person name="Murphy D."/>
        </authorList>
    </citation>
    <scope>NUCLEOTIDE SEQUENCE [LARGE SCALE GENOMIC DNA]</scope>
    <source>
        <strain evidence="3 4">OL-4</strain>
    </source>
</reference>
<dbReference type="Pfam" id="PF02517">
    <property type="entry name" value="Rce1-like"/>
    <property type="match status" value="1"/>
</dbReference>
<sequence length="298" mass="33082">MLRKYRYALIFIALTFLINWLLIGMFLALGEGWGSTATPVVLVAYMFVPMLVAILVQKLIKHEKVIKPLQVSFKLNRWFLAAWLLPPLLAIGALGISLLWPGVHYSPELTGMFDIFGQNLSPEQAAQMRAQMEALPISYFWIALIQGLIAGITVNAVAAFGEELGWRGFLLREFRELGFWRASLLIGFIWGLWHAPVILQGHNYPQHPVAGVGMMIIWCMLLTPIFVYIRVKAQSVIAAAIMHGTLNGTAGLAILMIQGGNDLTVGLTGLAGFLVLLLTNILIAWLNPKFDLKPLAYE</sequence>
<evidence type="ECO:0000313" key="3">
    <source>
        <dbReference type="EMBL" id="CFX42964.1"/>
    </source>
</evidence>
<dbReference type="AlphaFoldDB" id="A0A0E4C8G3"/>
<evidence type="ECO:0000259" key="2">
    <source>
        <dbReference type="Pfam" id="PF02517"/>
    </source>
</evidence>
<organism evidence="3 4">
    <name type="scientific">Syntrophomonas zehnderi OL-4</name>
    <dbReference type="NCBI Taxonomy" id="690567"/>
    <lineage>
        <taxon>Bacteria</taxon>
        <taxon>Bacillati</taxon>
        <taxon>Bacillota</taxon>
        <taxon>Clostridia</taxon>
        <taxon>Eubacteriales</taxon>
        <taxon>Syntrophomonadaceae</taxon>
        <taxon>Syntrophomonas</taxon>
    </lineage>
</organism>
<dbReference type="STRING" id="690567.1189"/>
<keyword evidence="1" id="KW-0472">Membrane</keyword>
<keyword evidence="3" id="KW-0645">Protease</keyword>
<keyword evidence="4" id="KW-1185">Reference proteome</keyword>
<dbReference type="InterPro" id="IPR003675">
    <property type="entry name" value="Rce1/LyrA-like_dom"/>
</dbReference>